<evidence type="ECO:0000313" key="7">
    <source>
        <dbReference type="Proteomes" id="UP000077755"/>
    </source>
</evidence>
<evidence type="ECO:0000256" key="1">
    <source>
        <dbReference type="ARBA" id="ARBA00022729"/>
    </source>
</evidence>
<name>A0AAF0WE38_DAUCS</name>
<sequence length="809" mass="89963">MAKLKSLLALFTLFTILVACSARKTPSTTPRTSTIIAKKTFGNFSGHVCDAERYSQLGMEIKDFAFCDSSLSYQVRVKDLIDRMTLEEKVRQLGDTAYGVPRLGLPLYEWWSEALHGVADVGQEGSKATYFDDIVPGATSFPNVINTVASFNETLWKAIGEVVSNEARAMYNLGHAGLTFWSPNINVVRDPRWGRTLETPGEDPYVVGVYAYSYVRGLQDIEGTENITDLNTRPLKVGACCKHYAAYDLDMWLGANRRTFDARVHQQDMVETFQRPFEMCVKEGDVASVMCSFNEIDGIPACADRNLLTDTFRGEWNLHGYIVSDCDSVKVMFKNEQWLHDTPEEAVSQALNAGLDLDCGFYYKNYTGNAVLQGKVRESTIDNALTNLYTVLMRLGWFDGNKKLEALGKSDICSKENIELATDAARQGIVLLKNANNSLPLNPDKHKTIAVVGPHANATEIMIGNYAGNPCKYTSPINGLSNYAKVEFHRGCGDVACKNESMIYQTMEAAKNADATIVLVGLALEFEREEHDRTDLLLPGYQHQLIEQVSKLSKGPTIVVVMSGGVVDLSHAKHSNDTQAIIWAGYPGQEGGQAIADVIFGKHNPGGRLPLTWYPANYTDMLPMTSMQLRPDDALGFPGRTYKFYNGSTVFPFGHGLSYTKFAYNLKKASRKVDIKLNKFQHCRDLNYTAGMFKPSCPAVKVEDMHCDEHIEFEVEIQNKGKMDGTETVIVYSVPPENIEGVHIKQVVAFKSVFIRAKETATVKFVLNVCQSFFVVNYNAYKLLPSGGHTVMIGDKVLSFPVQIKIKDH</sequence>
<dbReference type="FunFam" id="3.20.20.300:FF:000010">
    <property type="entry name" value="Putative beta-D-xylosidase 5"/>
    <property type="match status" value="1"/>
</dbReference>
<feature type="signal peptide" evidence="4">
    <location>
        <begin position="1"/>
        <end position="22"/>
    </location>
</feature>
<dbReference type="InterPro" id="IPR044993">
    <property type="entry name" value="BXL"/>
</dbReference>
<dbReference type="InterPro" id="IPR026891">
    <property type="entry name" value="Fn3-like"/>
</dbReference>
<reference evidence="6" key="1">
    <citation type="journal article" date="2016" name="Nat. Genet.">
        <title>A high-quality carrot genome assembly provides new insights into carotenoid accumulation and asterid genome evolution.</title>
        <authorList>
            <person name="Iorizzo M."/>
            <person name="Ellison S."/>
            <person name="Senalik D."/>
            <person name="Zeng P."/>
            <person name="Satapoomin P."/>
            <person name="Huang J."/>
            <person name="Bowman M."/>
            <person name="Iovene M."/>
            <person name="Sanseverino W."/>
            <person name="Cavagnaro P."/>
            <person name="Yildiz M."/>
            <person name="Macko-Podgorni A."/>
            <person name="Moranska E."/>
            <person name="Grzebelus E."/>
            <person name="Grzebelus D."/>
            <person name="Ashrafi H."/>
            <person name="Zheng Z."/>
            <person name="Cheng S."/>
            <person name="Spooner D."/>
            <person name="Van Deynze A."/>
            <person name="Simon P."/>
        </authorList>
    </citation>
    <scope>NUCLEOTIDE SEQUENCE</scope>
    <source>
        <tissue evidence="6">Leaf</tissue>
    </source>
</reference>
<dbReference type="Pfam" id="PF14310">
    <property type="entry name" value="Fn3-like"/>
    <property type="match status" value="1"/>
</dbReference>
<dbReference type="PANTHER" id="PTHR42721">
    <property type="entry name" value="SUGAR HYDROLASE-RELATED"/>
    <property type="match status" value="1"/>
</dbReference>
<dbReference type="GO" id="GO:0031222">
    <property type="term" value="P:arabinan catabolic process"/>
    <property type="evidence" value="ECO:0007669"/>
    <property type="project" value="TreeGrafter"/>
</dbReference>
<dbReference type="KEGG" id="dcr:108207928"/>
<dbReference type="Pfam" id="PF00933">
    <property type="entry name" value="Glyco_hydro_3"/>
    <property type="match status" value="1"/>
</dbReference>
<reference evidence="6" key="2">
    <citation type="submission" date="2022-03" db="EMBL/GenBank/DDBJ databases">
        <title>Draft title - Genomic analysis of global carrot germplasm unveils the trajectory of domestication and the origin of high carotenoid orange carrot.</title>
        <authorList>
            <person name="Iorizzo M."/>
            <person name="Ellison S."/>
            <person name="Senalik D."/>
            <person name="Macko-Podgorni A."/>
            <person name="Grzebelus D."/>
            <person name="Bostan H."/>
            <person name="Rolling W."/>
            <person name="Curaba J."/>
            <person name="Simon P."/>
        </authorList>
    </citation>
    <scope>NUCLEOTIDE SEQUENCE</scope>
    <source>
        <tissue evidence="6">Leaf</tissue>
    </source>
</reference>
<dbReference type="Proteomes" id="UP000077755">
    <property type="component" value="Chromosome 2"/>
</dbReference>
<dbReference type="InterPro" id="IPR013783">
    <property type="entry name" value="Ig-like_fold"/>
</dbReference>
<dbReference type="SUPFAM" id="SSF52279">
    <property type="entry name" value="Beta-D-glucan exohydrolase, C-terminal domain"/>
    <property type="match status" value="1"/>
</dbReference>
<dbReference type="InterPro" id="IPR036962">
    <property type="entry name" value="Glyco_hydro_3_N_sf"/>
</dbReference>
<evidence type="ECO:0000256" key="3">
    <source>
        <dbReference type="ARBA" id="ARBA00023295"/>
    </source>
</evidence>
<dbReference type="InterPro" id="IPR036881">
    <property type="entry name" value="Glyco_hydro_3_C_sf"/>
</dbReference>
<feature type="chain" id="PRO_5042164917" description="Fibronectin type III-like domain-containing protein" evidence="4">
    <location>
        <begin position="23"/>
        <end position="809"/>
    </location>
</feature>
<dbReference type="InterPro" id="IPR002772">
    <property type="entry name" value="Glyco_hydro_3_C"/>
</dbReference>
<evidence type="ECO:0000256" key="2">
    <source>
        <dbReference type="ARBA" id="ARBA00022801"/>
    </source>
</evidence>
<dbReference type="InterPro" id="IPR001764">
    <property type="entry name" value="Glyco_hydro_3_N"/>
</dbReference>
<dbReference type="SMART" id="SM01217">
    <property type="entry name" value="Fn3_like"/>
    <property type="match status" value="1"/>
</dbReference>
<keyword evidence="7" id="KW-1185">Reference proteome</keyword>
<dbReference type="FunFam" id="3.40.50.1700:FF:000001">
    <property type="entry name" value="probable beta-D-xylosidase 2"/>
    <property type="match status" value="1"/>
</dbReference>
<organism evidence="6 7">
    <name type="scientific">Daucus carota subsp. sativus</name>
    <name type="common">Carrot</name>
    <dbReference type="NCBI Taxonomy" id="79200"/>
    <lineage>
        <taxon>Eukaryota</taxon>
        <taxon>Viridiplantae</taxon>
        <taxon>Streptophyta</taxon>
        <taxon>Embryophyta</taxon>
        <taxon>Tracheophyta</taxon>
        <taxon>Spermatophyta</taxon>
        <taxon>Magnoliopsida</taxon>
        <taxon>eudicotyledons</taxon>
        <taxon>Gunneridae</taxon>
        <taxon>Pentapetalae</taxon>
        <taxon>asterids</taxon>
        <taxon>campanulids</taxon>
        <taxon>Apiales</taxon>
        <taxon>Apiaceae</taxon>
        <taxon>Apioideae</taxon>
        <taxon>Scandiceae</taxon>
        <taxon>Daucinae</taxon>
        <taxon>Daucus</taxon>
        <taxon>Daucus sect. Daucus</taxon>
    </lineage>
</organism>
<dbReference type="EMBL" id="CP093344">
    <property type="protein sequence ID" value="WOG88267.1"/>
    <property type="molecule type" value="Genomic_DNA"/>
</dbReference>
<dbReference type="Pfam" id="PF01915">
    <property type="entry name" value="Glyco_hydro_3_C"/>
    <property type="match status" value="1"/>
</dbReference>
<dbReference type="GO" id="GO:0046556">
    <property type="term" value="F:alpha-L-arabinofuranosidase activity"/>
    <property type="evidence" value="ECO:0007669"/>
    <property type="project" value="TreeGrafter"/>
</dbReference>
<dbReference type="PANTHER" id="PTHR42721:SF11">
    <property type="entry name" value="BETA-D-XYLOSIDASE 5-RELATED"/>
    <property type="match status" value="1"/>
</dbReference>
<keyword evidence="1 4" id="KW-0732">Signal</keyword>
<dbReference type="GO" id="GO:0045493">
    <property type="term" value="P:xylan catabolic process"/>
    <property type="evidence" value="ECO:0007669"/>
    <property type="project" value="InterPro"/>
</dbReference>
<evidence type="ECO:0000313" key="6">
    <source>
        <dbReference type="EMBL" id="WOG88267.1"/>
    </source>
</evidence>
<keyword evidence="3" id="KW-0326">Glycosidase</keyword>
<dbReference type="Gene3D" id="2.60.40.10">
    <property type="entry name" value="Immunoglobulins"/>
    <property type="match status" value="1"/>
</dbReference>
<accession>A0AAF0WE38</accession>
<dbReference type="PROSITE" id="PS51257">
    <property type="entry name" value="PROKAR_LIPOPROTEIN"/>
    <property type="match status" value="1"/>
</dbReference>
<proteinExistence type="predicted"/>
<dbReference type="SUPFAM" id="SSF51445">
    <property type="entry name" value="(Trans)glycosidases"/>
    <property type="match status" value="1"/>
</dbReference>
<feature type="domain" description="Fibronectin type III-like" evidence="5">
    <location>
        <begin position="727"/>
        <end position="797"/>
    </location>
</feature>
<gene>
    <name evidence="6" type="ORF">DCAR_0207502</name>
</gene>
<dbReference type="GO" id="GO:0009044">
    <property type="term" value="F:xylan 1,4-beta-xylosidase activity"/>
    <property type="evidence" value="ECO:0007669"/>
    <property type="project" value="InterPro"/>
</dbReference>
<evidence type="ECO:0000256" key="4">
    <source>
        <dbReference type="SAM" id="SignalP"/>
    </source>
</evidence>
<protein>
    <recommendedName>
        <fullName evidence="5">Fibronectin type III-like domain-containing protein</fullName>
    </recommendedName>
</protein>
<evidence type="ECO:0000259" key="5">
    <source>
        <dbReference type="SMART" id="SM01217"/>
    </source>
</evidence>
<dbReference type="AlphaFoldDB" id="A0AAF0WE38"/>
<keyword evidence="2" id="KW-0378">Hydrolase</keyword>
<dbReference type="Gene3D" id="3.20.20.300">
    <property type="entry name" value="Glycoside hydrolase, family 3, N-terminal domain"/>
    <property type="match status" value="1"/>
</dbReference>
<dbReference type="Gene3D" id="3.40.50.1700">
    <property type="entry name" value="Glycoside hydrolase family 3 C-terminal domain"/>
    <property type="match status" value="1"/>
</dbReference>
<dbReference type="InterPro" id="IPR017853">
    <property type="entry name" value="GH"/>
</dbReference>